<proteinExistence type="predicted"/>
<dbReference type="InterPro" id="IPR027417">
    <property type="entry name" value="P-loop_NTPase"/>
</dbReference>
<name>C5LYP6_PERM5</name>
<dbReference type="Proteomes" id="UP000007800">
    <property type="component" value="Unassembled WGS sequence"/>
</dbReference>
<protein>
    <submittedName>
        <fullName evidence="2">Cytoplasmic dynein heavy chain, putative</fullName>
    </submittedName>
</protein>
<evidence type="ECO:0000313" key="2">
    <source>
        <dbReference type="EMBL" id="EEQ98140.1"/>
    </source>
</evidence>
<organism evidence="3">
    <name type="scientific">Perkinsus marinus (strain ATCC 50983 / TXsc)</name>
    <dbReference type="NCBI Taxonomy" id="423536"/>
    <lineage>
        <taxon>Eukaryota</taxon>
        <taxon>Sar</taxon>
        <taxon>Alveolata</taxon>
        <taxon>Perkinsozoa</taxon>
        <taxon>Perkinsea</taxon>
        <taxon>Perkinsida</taxon>
        <taxon>Perkinsidae</taxon>
        <taxon>Perkinsus</taxon>
    </lineage>
</organism>
<dbReference type="OrthoDB" id="6264521at2759"/>
<evidence type="ECO:0000259" key="1">
    <source>
        <dbReference type="Pfam" id="PF12781"/>
    </source>
</evidence>
<dbReference type="OMA" id="VIHESHC"/>
<accession>C5LYP6</accession>
<dbReference type="EMBL" id="GG686821">
    <property type="protein sequence ID" value="EEQ98140.1"/>
    <property type="molecule type" value="Genomic_DNA"/>
</dbReference>
<dbReference type="Pfam" id="PF12781">
    <property type="entry name" value="AAA_9"/>
    <property type="match status" value="1"/>
</dbReference>
<dbReference type="GO" id="GO:0030286">
    <property type="term" value="C:dynein complex"/>
    <property type="evidence" value="ECO:0007669"/>
    <property type="project" value="InterPro"/>
</dbReference>
<dbReference type="Gene3D" id="1.10.8.1220">
    <property type="match status" value="1"/>
</dbReference>
<dbReference type="InterPro" id="IPR035706">
    <property type="entry name" value="AAA_9"/>
</dbReference>
<sequence length="343" mass="38284">MWTHLDRLELKITAFTDPAFTKHLEAALRFGTVLLFTDVQKVDPILNSVLNREIFKKGGRTLITVGDVDIDYSPNFAMYMTTRDASLTFTPDVASRVTMVNFNVTKESLQAQCLHALLKTERPDVEEKRVKALKLQGEFRVRIRELEDGLLHALSNVTGSILEDEAIVSTLETLKCEAAEVAEEAGKADENLREIEAVSSAYIPLSASAANLFFVVQGLKALNNLYQFGLVRYLELYNLVLQHSSDTTSAASSRLWSIWQCLVKLVYDYVGSGLLAADRLIFLLRVAEIGSAMVPSSSPPPSQYMQLLTMHDEQKRDGEPLSPLKCVEALNISQDQKDLITRL</sequence>
<dbReference type="Gene3D" id="6.10.140.1060">
    <property type="match status" value="1"/>
</dbReference>
<dbReference type="InterPro" id="IPR026983">
    <property type="entry name" value="DHC"/>
</dbReference>
<dbReference type="AlphaFoldDB" id="C5LYP6"/>
<feature type="domain" description="Dynein heavy chain ATP-binding dynein motor region" evidence="1">
    <location>
        <begin position="9"/>
        <end position="181"/>
    </location>
</feature>
<dbReference type="GO" id="GO:0045505">
    <property type="term" value="F:dynein intermediate chain binding"/>
    <property type="evidence" value="ECO:0007669"/>
    <property type="project" value="InterPro"/>
</dbReference>
<gene>
    <name evidence="2" type="ORF">Pmar_PMAR018667</name>
</gene>
<keyword evidence="3" id="KW-1185">Reference proteome</keyword>
<evidence type="ECO:0000313" key="3">
    <source>
        <dbReference type="Proteomes" id="UP000007800"/>
    </source>
</evidence>
<dbReference type="InParanoid" id="C5LYP6"/>
<dbReference type="Gene3D" id="3.40.50.300">
    <property type="entry name" value="P-loop containing nucleotide triphosphate hydrolases"/>
    <property type="match status" value="1"/>
</dbReference>
<dbReference type="GeneID" id="9040585"/>
<feature type="non-terminal residue" evidence="2">
    <location>
        <position position="343"/>
    </location>
</feature>
<dbReference type="PANTHER" id="PTHR45703:SF36">
    <property type="entry name" value="DYNEIN HEAVY CHAIN, CYTOPLASMIC"/>
    <property type="match status" value="1"/>
</dbReference>
<dbReference type="PANTHER" id="PTHR45703">
    <property type="entry name" value="DYNEIN HEAVY CHAIN"/>
    <property type="match status" value="1"/>
</dbReference>
<dbReference type="GO" id="GO:0007018">
    <property type="term" value="P:microtubule-based movement"/>
    <property type="evidence" value="ECO:0007669"/>
    <property type="project" value="InterPro"/>
</dbReference>
<dbReference type="GO" id="GO:0051959">
    <property type="term" value="F:dynein light intermediate chain binding"/>
    <property type="evidence" value="ECO:0007669"/>
    <property type="project" value="InterPro"/>
</dbReference>
<reference evidence="2 3" key="1">
    <citation type="submission" date="2008-07" db="EMBL/GenBank/DDBJ databases">
        <authorList>
            <person name="El-Sayed N."/>
            <person name="Caler E."/>
            <person name="Inman J."/>
            <person name="Amedeo P."/>
            <person name="Hass B."/>
            <person name="Wortman J."/>
        </authorList>
    </citation>
    <scope>NUCLEOTIDE SEQUENCE [LARGE SCALE GENOMIC DNA]</scope>
    <source>
        <strain evidence="3">ATCC 50983 / TXsc</strain>
    </source>
</reference>
<dbReference type="RefSeq" id="XP_002765423.1">
    <property type="nucleotide sequence ID" value="XM_002765377.1"/>
</dbReference>